<dbReference type="InterPro" id="IPR036397">
    <property type="entry name" value="RNaseH_sf"/>
</dbReference>
<protein>
    <recommendedName>
        <fullName evidence="2">Integrase catalytic domain-containing protein</fullName>
    </recommendedName>
</protein>
<organism evidence="3 4">
    <name type="scientific">Cryptococcus floricola</name>
    <dbReference type="NCBI Taxonomy" id="2591691"/>
    <lineage>
        <taxon>Eukaryota</taxon>
        <taxon>Fungi</taxon>
        <taxon>Dikarya</taxon>
        <taxon>Basidiomycota</taxon>
        <taxon>Agaricomycotina</taxon>
        <taxon>Tremellomycetes</taxon>
        <taxon>Tremellales</taxon>
        <taxon>Cryptococcaceae</taxon>
        <taxon>Cryptococcus</taxon>
    </lineage>
</organism>
<dbReference type="InterPro" id="IPR012337">
    <property type="entry name" value="RNaseH-like_sf"/>
</dbReference>
<dbReference type="Gene3D" id="3.30.420.10">
    <property type="entry name" value="Ribonuclease H-like superfamily/Ribonuclease H"/>
    <property type="match status" value="1"/>
</dbReference>
<dbReference type="SUPFAM" id="SSF53098">
    <property type="entry name" value="Ribonuclease H-like"/>
    <property type="match status" value="1"/>
</dbReference>
<dbReference type="InterPro" id="IPR001584">
    <property type="entry name" value="Integrase_cat-core"/>
</dbReference>
<dbReference type="GO" id="GO:0003723">
    <property type="term" value="F:RNA binding"/>
    <property type="evidence" value="ECO:0007669"/>
    <property type="project" value="UniProtKB-KW"/>
</dbReference>
<dbReference type="EMBL" id="NIDF01000323">
    <property type="protein sequence ID" value="TYJ51227.1"/>
    <property type="molecule type" value="Genomic_DNA"/>
</dbReference>
<dbReference type="PROSITE" id="PS50994">
    <property type="entry name" value="INTEGRASE"/>
    <property type="match status" value="1"/>
</dbReference>
<gene>
    <name evidence="3" type="ORF">B9479_008213</name>
</gene>
<keyword evidence="4" id="KW-1185">Reference proteome</keyword>
<dbReference type="GO" id="GO:0005634">
    <property type="term" value="C:nucleus"/>
    <property type="evidence" value="ECO:0007669"/>
    <property type="project" value="UniProtKB-ARBA"/>
</dbReference>
<dbReference type="AlphaFoldDB" id="A0A5D3AI14"/>
<reference evidence="3 4" key="1">
    <citation type="submission" date="2017-05" db="EMBL/GenBank/DDBJ databases">
        <title>The Genome Sequence of Tsuchiyaea wingfieldii DSM 27421.</title>
        <authorList>
            <person name="Cuomo C."/>
            <person name="Passer A."/>
            <person name="Billmyre B."/>
            <person name="Heitman J."/>
        </authorList>
    </citation>
    <scope>NUCLEOTIDE SEQUENCE [LARGE SCALE GENOMIC DNA]</scope>
    <source>
        <strain evidence="3 4">DSM 27421</strain>
    </source>
</reference>
<dbReference type="Proteomes" id="UP000322245">
    <property type="component" value="Unassembled WGS sequence"/>
</dbReference>
<dbReference type="PANTHER" id="PTHR37984:SF5">
    <property type="entry name" value="PROTEIN NYNRIN-LIKE"/>
    <property type="match status" value="1"/>
</dbReference>
<name>A0A5D3AI14_9TREE</name>
<dbReference type="InterPro" id="IPR050951">
    <property type="entry name" value="Retrovirus_Pol_polyprotein"/>
</dbReference>
<keyword evidence="1" id="KW-0694">RNA-binding</keyword>
<evidence type="ECO:0000313" key="3">
    <source>
        <dbReference type="EMBL" id="TYJ51227.1"/>
    </source>
</evidence>
<evidence type="ECO:0000259" key="2">
    <source>
        <dbReference type="PROSITE" id="PS50994"/>
    </source>
</evidence>
<proteinExistence type="predicted"/>
<comment type="caution">
    <text evidence="3">The sequence shown here is derived from an EMBL/GenBank/DDBJ whole genome shotgun (WGS) entry which is preliminary data.</text>
</comment>
<evidence type="ECO:0000256" key="1">
    <source>
        <dbReference type="ARBA" id="ARBA00022884"/>
    </source>
</evidence>
<sequence>MAIFIPSTINATAKDVARHYVTHVFAKHGLPTDIVSDRGNKFASRFWRSLADSLQIKLNFSTAYHPQSDGQTERVNQVLEQHLRIFTNYQQSDWSEWLSLAEFEYNNATHASTEVTPFFANKGFHPNSDFVLTKPIDDVNPAATRFVAELSELFSFLRENIQHAQEQSTIQANKRRLPAPEYRVGQKVFSNITYAA</sequence>
<dbReference type="PANTHER" id="PTHR37984">
    <property type="entry name" value="PROTEIN CBG26694"/>
    <property type="match status" value="1"/>
</dbReference>
<accession>A0A5D3AI14</accession>
<dbReference type="GO" id="GO:0015074">
    <property type="term" value="P:DNA integration"/>
    <property type="evidence" value="ECO:0007669"/>
    <property type="project" value="InterPro"/>
</dbReference>
<feature type="domain" description="Integrase catalytic" evidence="2">
    <location>
        <begin position="1"/>
        <end position="125"/>
    </location>
</feature>
<evidence type="ECO:0000313" key="4">
    <source>
        <dbReference type="Proteomes" id="UP000322245"/>
    </source>
</evidence>